<evidence type="ECO:0000313" key="2">
    <source>
        <dbReference type="Proteomes" id="UP000078162"/>
    </source>
</evidence>
<gene>
    <name evidence="1" type="ORF">Cs308_0907</name>
</gene>
<organism evidence="1 2">
    <name type="scientific">Candidatus Chlamydia sanziniae</name>
    <dbReference type="NCBI Taxonomy" id="1806891"/>
    <lineage>
        <taxon>Bacteria</taxon>
        <taxon>Pseudomonadati</taxon>
        <taxon>Chlamydiota</taxon>
        <taxon>Chlamydiia</taxon>
        <taxon>Chlamydiales</taxon>
        <taxon>Chlamydiaceae</taxon>
        <taxon>Chlamydia/Chlamydophila group</taxon>
        <taxon>Chlamydia</taxon>
    </lineage>
</organism>
<protein>
    <submittedName>
        <fullName evidence="1">Uncharacterized protein</fullName>
    </submittedName>
</protein>
<dbReference type="AlphaFoldDB" id="A0A1A9HWK8"/>
<dbReference type="STRING" id="1806891.Cs308_0907"/>
<sequence length="39" mass="4423">MPILSYEVINGIIETIAHSIRRSVIIQLGKSKNNLQLFL</sequence>
<dbReference type="Proteomes" id="UP000078162">
    <property type="component" value="Chromosome"/>
</dbReference>
<keyword evidence="2" id="KW-1185">Reference proteome</keyword>
<dbReference type="KEGG" id="csaz:Cs308_0907"/>
<name>A0A1A9HWK8_9CHLA</name>
<evidence type="ECO:0000313" key="1">
    <source>
        <dbReference type="EMBL" id="ANH79077.1"/>
    </source>
</evidence>
<dbReference type="PATRIC" id="fig|1806891.3.peg.899"/>
<accession>A0A1A9HWK8</accession>
<proteinExistence type="predicted"/>
<dbReference type="EMBL" id="CP014639">
    <property type="protein sequence ID" value="ANH79077.1"/>
    <property type="molecule type" value="Genomic_DNA"/>
</dbReference>
<reference evidence="1 2" key="1">
    <citation type="submission" date="2016-03" db="EMBL/GenBank/DDBJ databases">
        <title>Culture-independent genomics supports pathogen discovery for uncultivable bacteria within the genus Chlamydia.</title>
        <authorList>
            <person name="Taylor-Brown A."/>
            <person name="Bachmann N.L."/>
            <person name="Borel N."/>
            <person name="Polkinghorne A."/>
        </authorList>
    </citation>
    <scope>NUCLEOTIDE SEQUENCE [LARGE SCALE GENOMIC DNA]</scope>
    <source>
        <strain evidence="1 2">2742-308</strain>
    </source>
</reference>